<organism evidence="1 2">
    <name type="scientific">Platysternon megacephalum</name>
    <name type="common">big-headed turtle</name>
    <dbReference type="NCBI Taxonomy" id="55544"/>
    <lineage>
        <taxon>Eukaryota</taxon>
        <taxon>Metazoa</taxon>
        <taxon>Chordata</taxon>
        <taxon>Craniata</taxon>
        <taxon>Vertebrata</taxon>
        <taxon>Euteleostomi</taxon>
        <taxon>Archelosauria</taxon>
        <taxon>Testudinata</taxon>
        <taxon>Testudines</taxon>
        <taxon>Cryptodira</taxon>
        <taxon>Durocryptodira</taxon>
        <taxon>Testudinoidea</taxon>
        <taxon>Platysternidae</taxon>
        <taxon>Platysternon</taxon>
    </lineage>
</organism>
<dbReference type="EMBL" id="QXTE01000131">
    <property type="protein sequence ID" value="TFK04608.1"/>
    <property type="molecule type" value="Genomic_DNA"/>
</dbReference>
<gene>
    <name evidence="1" type="ORF">DR999_PMT12823</name>
</gene>
<dbReference type="Proteomes" id="UP000297703">
    <property type="component" value="Unassembled WGS sequence"/>
</dbReference>
<keyword evidence="1" id="KW-0675">Receptor</keyword>
<proteinExistence type="predicted"/>
<keyword evidence="2" id="KW-1185">Reference proteome</keyword>
<evidence type="ECO:0000313" key="1">
    <source>
        <dbReference type="EMBL" id="TFK04608.1"/>
    </source>
</evidence>
<reference evidence="1 2" key="1">
    <citation type="submission" date="2019-04" db="EMBL/GenBank/DDBJ databases">
        <title>Draft genome of the big-headed turtle Platysternon megacephalum.</title>
        <authorList>
            <person name="Gong S."/>
        </authorList>
    </citation>
    <scope>NUCLEOTIDE SEQUENCE [LARGE SCALE GENOMIC DNA]</scope>
    <source>
        <strain evidence="1">DO16091913</strain>
        <tissue evidence="1">Muscle</tissue>
    </source>
</reference>
<sequence>MPRRFSSGIKEAKALGQAQTLGLCTEETRNGIITLPACRHLWTTAREEADQSPSGYRSPFQNTIISSLITKWKIEPDSPRGQDKAASKASHWLPLSSFLA</sequence>
<name>A0A4D9E9B9_9SAUR</name>
<comment type="caution">
    <text evidence="1">The sequence shown here is derived from an EMBL/GenBank/DDBJ whole genome shotgun (WGS) entry which is preliminary data.</text>
</comment>
<evidence type="ECO:0000313" key="2">
    <source>
        <dbReference type="Proteomes" id="UP000297703"/>
    </source>
</evidence>
<reference evidence="1 2" key="2">
    <citation type="submission" date="2019-04" db="EMBL/GenBank/DDBJ databases">
        <title>The genome sequence of big-headed turtle.</title>
        <authorList>
            <person name="Gong S."/>
        </authorList>
    </citation>
    <scope>NUCLEOTIDE SEQUENCE [LARGE SCALE GENOMIC DNA]</scope>
    <source>
        <strain evidence="1">DO16091913</strain>
        <tissue evidence="1">Muscle</tissue>
    </source>
</reference>
<dbReference type="AlphaFoldDB" id="A0A4D9E9B9"/>
<protein>
    <submittedName>
        <fullName evidence="1">Vitamin D3 receptor</fullName>
    </submittedName>
</protein>
<accession>A0A4D9E9B9</accession>